<feature type="compositionally biased region" description="Basic and acidic residues" evidence="1">
    <location>
        <begin position="75"/>
        <end position="86"/>
    </location>
</feature>
<protein>
    <submittedName>
        <fullName evidence="2">Uncharacterized protein</fullName>
    </submittedName>
</protein>
<organism evidence="2 3">
    <name type="scientific">Steinernema carpocapsae</name>
    <name type="common">Entomopathogenic nematode</name>
    <dbReference type="NCBI Taxonomy" id="34508"/>
    <lineage>
        <taxon>Eukaryota</taxon>
        <taxon>Metazoa</taxon>
        <taxon>Ecdysozoa</taxon>
        <taxon>Nematoda</taxon>
        <taxon>Chromadorea</taxon>
        <taxon>Rhabditida</taxon>
        <taxon>Tylenchina</taxon>
        <taxon>Panagrolaimomorpha</taxon>
        <taxon>Strongyloidoidea</taxon>
        <taxon>Steinernematidae</taxon>
        <taxon>Steinernema</taxon>
    </lineage>
</organism>
<reference evidence="2 3" key="1">
    <citation type="journal article" date="2015" name="Genome Biol.">
        <title>Comparative genomics of Steinernema reveals deeply conserved gene regulatory networks.</title>
        <authorList>
            <person name="Dillman A.R."/>
            <person name="Macchietto M."/>
            <person name="Porter C.F."/>
            <person name="Rogers A."/>
            <person name="Williams B."/>
            <person name="Antoshechkin I."/>
            <person name="Lee M.M."/>
            <person name="Goodwin Z."/>
            <person name="Lu X."/>
            <person name="Lewis E.E."/>
            <person name="Goodrich-Blair H."/>
            <person name="Stock S.P."/>
            <person name="Adams B.J."/>
            <person name="Sternberg P.W."/>
            <person name="Mortazavi A."/>
        </authorList>
    </citation>
    <scope>NUCLEOTIDE SEQUENCE [LARGE SCALE GENOMIC DNA]</scope>
    <source>
        <strain evidence="2 3">ALL</strain>
    </source>
</reference>
<evidence type="ECO:0000313" key="2">
    <source>
        <dbReference type="EMBL" id="TKR59251.1"/>
    </source>
</evidence>
<dbReference type="Proteomes" id="UP000298663">
    <property type="component" value="Unassembled WGS sequence"/>
</dbReference>
<accession>A0A4U5LT67</accession>
<evidence type="ECO:0000256" key="1">
    <source>
        <dbReference type="SAM" id="MobiDB-lite"/>
    </source>
</evidence>
<dbReference type="AlphaFoldDB" id="A0A4U5LT67"/>
<name>A0A4U5LT67_STECR</name>
<dbReference type="EMBL" id="AZBU02000012">
    <property type="protein sequence ID" value="TKR59251.1"/>
    <property type="molecule type" value="Genomic_DNA"/>
</dbReference>
<sequence length="98" mass="11223">MSFKIPACRSRILAYFRVKNSRHKPLCIHRLGLEKWDKLLKSKNWWGGGHRRRKTGKGGQVTPKQGGNGGGPQPKPEESKNWAEAETRRAKKVRFVCL</sequence>
<gene>
    <name evidence="2" type="ORF">L596_028951</name>
</gene>
<keyword evidence="3" id="KW-1185">Reference proteome</keyword>
<proteinExistence type="predicted"/>
<feature type="region of interest" description="Disordered" evidence="1">
    <location>
        <begin position="45"/>
        <end position="86"/>
    </location>
</feature>
<comment type="caution">
    <text evidence="2">The sequence shown here is derived from an EMBL/GenBank/DDBJ whole genome shotgun (WGS) entry which is preliminary data.</text>
</comment>
<reference evidence="2 3" key="2">
    <citation type="journal article" date="2019" name="G3 (Bethesda)">
        <title>Hybrid Assembly of the Genome of the Entomopathogenic Nematode Steinernema carpocapsae Identifies the X-Chromosome.</title>
        <authorList>
            <person name="Serra L."/>
            <person name="Macchietto M."/>
            <person name="Macias-Munoz A."/>
            <person name="McGill C.J."/>
            <person name="Rodriguez I.M."/>
            <person name="Rodriguez B."/>
            <person name="Murad R."/>
            <person name="Mortazavi A."/>
        </authorList>
    </citation>
    <scope>NUCLEOTIDE SEQUENCE [LARGE SCALE GENOMIC DNA]</scope>
    <source>
        <strain evidence="2 3">ALL</strain>
    </source>
</reference>
<evidence type="ECO:0000313" key="3">
    <source>
        <dbReference type="Proteomes" id="UP000298663"/>
    </source>
</evidence>